<proteinExistence type="predicted"/>
<protein>
    <submittedName>
        <fullName evidence="1">Uncharacterized protein</fullName>
    </submittedName>
</protein>
<dbReference type="AlphaFoldDB" id="A0A0F9JHY2"/>
<feature type="non-terminal residue" evidence="1">
    <location>
        <position position="22"/>
    </location>
</feature>
<comment type="caution">
    <text evidence="1">The sequence shown here is derived from an EMBL/GenBank/DDBJ whole genome shotgun (WGS) entry which is preliminary data.</text>
</comment>
<reference evidence="1" key="1">
    <citation type="journal article" date="2015" name="Nature">
        <title>Complex archaea that bridge the gap between prokaryotes and eukaryotes.</title>
        <authorList>
            <person name="Spang A."/>
            <person name="Saw J.H."/>
            <person name="Jorgensen S.L."/>
            <person name="Zaremba-Niedzwiedzka K."/>
            <person name="Martijn J."/>
            <person name="Lind A.E."/>
            <person name="van Eijk R."/>
            <person name="Schleper C."/>
            <person name="Guy L."/>
            <person name="Ettema T.J."/>
        </authorList>
    </citation>
    <scope>NUCLEOTIDE SEQUENCE</scope>
</reference>
<gene>
    <name evidence="1" type="ORF">LCGC14_1453120</name>
</gene>
<organism evidence="1">
    <name type="scientific">marine sediment metagenome</name>
    <dbReference type="NCBI Taxonomy" id="412755"/>
    <lineage>
        <taxon>unclassified sequences</taxon>
        <taxon>metagenomes</taxon>
        <taxon>ecological metagenomes</taxon>
    </lineage>
</organism>
<evidence type="ECO:0000313" key="1">
    <source>
        <dbReference type="EMBL" id="KKM69203.1"/>
    </source>
</evidence>
<dbReference type="EMBL" id="LAZR01010029">
    <property type="protein sequence ID" value="KKM69203.1"/>
    <property type="molecule type" value="Genomic_DNA"/>
</dbReference>
<name>A0A0F9JHY2_9ZZZZ</name>
<sequence length="22" mass="2512">MNKPIWLNYKSGKTTKLVTGMT</sequence>
<accession>A0A0F9JHY2</accession>